<reference evidence="2" key="2">
    <citation type="journal article" date="2016" name="Mol. Ecol.">
        <title>Population genomics of the filarial nematode parasite Wuchereria bancrofti from mosquitoes.</title>
        <authorList>
            <person name="Small S.T."/>
            <person name="Reimer L.J."/>
            <person name="Tisch D.J."/>
            <person name="King C.L."/>
            <person name="Christensen B.M."/>
            <person name="Siba P.M."/>
            <person name="Kazura J.W."/>
            <person name="Serre D."/>
            <person name="Zimmerman P.A."/>
        </authorList>
    </citation>
    <scope>NUCLEOTIDE SEQUENCE</scope>
    <source>
        <strain evidence="2">pt0022</strain>
    </source>
</reference>
<dbReference type="AlphaFoldDB" id="A0AAF5PTN2"/>
<dbReference type="WBParaSite" id="mrna-Wban_05618">
    <property type="protein sequence ID" value="mrna-Wban_05618"/>
    <property type="gene ID" value="Wban_05618"/>
</dbReference>
<evidence type="ECO:0000256" key="1">
    <source>
        <dbReference type="SAM" id="Phobius"/>
    </source>
</evidence>
<feature type="transmembrane region" description="Helical" evidence="1">
    <location>
        <begin position="41"/>
        <end position="58"/>
    </location>
</feature>
<dbReference type="Proteomes" id="UP000093561">
    <property type="component" value="Unassembled WGS sequence"/>
</dbReference>
<proteinExistence type="predicted"/>
<evidence type="ECO:0000313" key="3">
    <source>
        <dbReference type="WBParaSite" id="mrna-Wban_05618"/>
    </source>
</evidence>
<keyword evidence="1" id="KW-0812">Transmembrane</keyword>
<keyword evidence="1" id="KW-0472">Membrane</keyword>
<sequence>MQQENHEAEPTVSELFHTPEVEGLPKIIPTVPCQLRNIDPYELLSIPHIFVIITYFYLQRTFRIIRRYLFKIGGICLN</sequence>
<protein>
    <submittedName>
        <fullName evidence="3">Uncharacterized protein</fullName>
    </submittedName>
</protein>
<evidence type="ECO:0000313" key="2">
    <source>
        <dbReference type="Proteomes" id="UP000093561"/>
    </source>
</evidence>
<organism evidence="2 3">
    <name type="scientific">Wuchereria bancrofti</name>
    <dbReference type="NCBI Taxonomy" id="6293"/>
    <lineage>
        <taxon>Eukaryota</taxon>
        <taxon>Metazoa</taxon>
        <taxon>Ecdysozoa</taxon>
        <taxon>Nematoda</taxon>
        <taxon>Chromadorea</taxon>
        <taxon>Rhabditida</taxon>
        <taxon>Spirurina</taxon>
        <taxon>Spiruromorpha</taxon>
        <taxon>Filarioidea</taxon>
        <taxon>Onchocercidae</taxon>
        <taxon>Wuchereria</taxon>
    </lineage>
</organism>
<accession>A0AAF5PTN2</accession>
<name>A0AAF5PTN2_WUCBA</name>
<reference evidence="2" key="1">
    <citation type="submission" date="2015-03" db="EMBL/GenBank/DDBJ databases">
        <title>Wuchereria bancrofti Genome Sequencing Papua New Guinea Strain.</title>
        <authorList>
            <person name="Small S.T."/>
            <person name="Serre D."/>
            <person name="Zimmerman P.A."/>
        </authorList>
    </citation>
    <scope>NUCLEOTIDE SEQUENCE [LARGE SCALE GENOMIC DNA]</scope>
    <source>
        <strain evidence="2">pt0022</strain>
    </source>
</reference>
<reference evidence="3" key="3">
    <citation type="submission" date="2024-02" db="UniProtKB">
        <authorList>
            <consortium name="WormBaseParasite"/>
        </authorList>
    </citation>
    <scope>IDENTIFICATION</scope>
    <source>
        <strain evidence="3">pt0022</strain>
    </source>
</reference>
<keyword evidence="1" id="KW-1133">Transmembrane helix</keyword>